<reference evidence="3" key="1">
    <citation type="submission" date="2019-11" db="EMBL/GenBank/DDBJ databases">
        <authorList>
            <person name="Feng L."/>
        </authorList>
    </citation>
    <scope>NUCLEOTIDE SEQUENCE</scope>
    <source>
        <strain evidence="3">AvaginalisLFYP127</strain>
    </source>
</reference>
<feature type="domain" description="Methyltransferase" evidence="2">
    <location>
        <begin position="40"/>
        <end position="132"/>
    </location>
</feature>
<keyword evidence="3" id="KW-0489">Methyltransferase</keyword>
<evidence type="ECO:0000313" key="3">
    <source>
        <dbReference type="EMBL" id="VYS72736.1"/>
    </source>
</evidence>
<sequence>MYKDFAYIYDKLSFDLDYEKYANNIKNLVGQNNIKKEKMLELACGTGMLTNHFFDFFEKIDALDLSNSMLEVFSKKFQKDNVSLYNYNMVDFVNENSYDLIVILLDSINYILDENDLRKLIENSYKNLKKGGLLIFDINSEYKMKEVFGSKSYIYEYEDIFYTWDNIKDGDIIDMELNFFVENEDGTYQRIIENQVERIYSVDFMKKVLKENDFSDIEIFDEDDMGKVKDNTLRILFKAKKE</sequence>
<proteinExistence type="predicted"/>
<dbReference type="Gene3D" id="3.40.50.150">
    <property type="entry name" value="Vaccinia Virus protein VP39"/>
    <property type="match status" value="1"/>
</dbReference>
<keyword evidence="1 3" id="KW-0808">Transferase</keyword>
<dbReference type="PANTHER" id="PTHR43861">
    <property type="entry name" value="TRANS-ACONITATE 2-METHYLTRANSFERASE-RELATED"/>
    <property type="match status" value="1"/>
</dbReference>
<dbReference type="EC" id="2.1.1.235" evidence="3"/>
<dbReference type="GO" id="GO:0008168">
    <property type="term" value="F:methyltransferase activity"/>
    <property type="evidence" value="ECO:0007669"/>
    <property type="project" value="UniProtKB-KW"/>
</dbReference>
<dbReference type="InterPro" id="IPR041698">
    <property type="entry name" value="Methyltransf_25"/>
</dbReference>
<dbReference type="SUPFAM" id="SSF53335">
    <property type="entry name" value="S-adenosyl-L-methionine-dependent methyltransferases"/>
    <property type="match status" value="1"/>
</dbReference>
<dbReference type="InterPro" id="IPR029063">
    <property type="entry name" value="SAM-dependent_MTases_sf"/>
</dbReference>
<dbReference type="Gene3D" id="2.20.25.110">
    <property type="entry name" value="S-adenosyl-L-methionine-dependent methyltransferases"/>
    <property type="match status" value="1"/>
</dbReference>
<dbReference type="AlphaFoldDB" id="A0A6N2QW70"/>
<dbReference type="CDD" id="cd02440">
    <property type="entry name" value="AdoMet_MTases"/>
    <property type="match status" value="1"/>
</dbReference>
<dbReference type="RefSeq" id="WP_156328321.1">
    <property type="nucleotide sequence ID" value="NZ_CACRSW010000001.1"/>
</dbReference>
<name>A0A6N2QW70_9FIRM</name>
<dbReference type="Pfam" id="PF13649">
    <property type="entry name" value="Methyltransf_25"/>
    <property type="match status" value="1"/>
</dbReference>
<accession>A0A6N2QW70</accession>
<dbReference type="GO" id="GO:0032259">
    <property type="term" value="P:methylation"/>
    <property type="evidence" value="ECO:0007669"/>
    <property type="project" value="UniProtKB-KW"/>
</dbReference>
<gene>
    <name evidence="3" type="primary">tylM1</name>
    <name evidence="3" type="ORF">AVLFYP127_00051</name>
</gene>
<evidence type="ECO:0000259" key="2">
    <source>
        <dbReference type="Pfam" id="PF13649"/>
    </source>
</evidence>
<dbReference type="EMBL" id="CACRSW010000001">
    <property type="protein sequence ID" value="VYS72736.1"/>
    <property type="molecule type" value="Genomic_DNA"/>
</dbReference>
<organism evidence="3">
    <name type="scientific">Anaerococcus vaginalis</name>
    <dbReference type="NCBI Taxonomy" id="33037"/>
    <lineage>
        <taxon>Bacteria</taxon>
        <taxon>Bacillati</taxon>
        <taxon>Bacillota</taxon>
        <taxon>Tissierellia</taxon>
        <taxon>Tissierellales</taxon>
        <taxon>Peptoniphilaceae</taxon>
        <taxon>Anaerococcus</taxon>
    </lineage>
</organism>
<evidence type="ECO:0000256" key="1">
    <source>
        <dbReference type="ARBA" id="ARBA00022679"/>
    </source>
</evidence>
<protein>
    <submittedName>
        <fullName evidence="3">dTDP-3-amino-3,6-dideoxy-alpha-D-glucopyranose N,N-dimethyltransferase</fullName>
        <ecNumber evidence="3">2.1.1.235</ecNumber>
    </submittedName>
</protein>